<evidence type="ECO:0008006" key="3">
    <source>
        <dbReference type="Google" id="ProtNLM"/>
    </source>
</evidence>
<reference evidence="1 2" key="1">
    <citation type="journal article" date="2019" name="Commun. Biol.">
        <title>The bagworm genome reveals a unique fibroin gene that provides high tensile strength.</title>
        <authorList>
            <person name="Kono N."/>
            <person name="Nakamura H."/>
            <person name="Ohtoshi R."/>
            <person name="Tomita M."/>
            <person name="Numata K."/>
            <person name="Arakawa K."/>
        </authorList>
    </citation>
    <scope>NUCLEOTIDE SEQUENCE [LARGE SCALE GENOMIC DNA]</scope>
</reference>
<dbReference type="STRING" id="151549.A0A4C1UGJ8"/>
<dbReference type="EMBL" id="BGZK01000169">
    <property type="protein sequence ID" value="GBP25044.1"/>
    <property type="molecule type" value="Genomic_DNA"/>
</dbReference>
<keyword evidence="2" id="KW-1185">Reference proteome</keyword>
<dbReference type="Gene3D" id="3.60.10.10">
    <property type="entry name" value="Endonuclease/exonuclease/phosphatase"/>
    <property type="match status" value="1"/>
</dbReference>
<accession>A0A4C1UGJ8</accession>
<dbReference type="AlphaFoldDB" id="A0A4C1UGJ8"/>
<gene>
    <name evidence="1" type="ORF">EVAR_19524_1</name>
</gene>
<comment type="caution">
    <text evidence="1">The sequence shown here is derived from an EMBL/GenBank/DDBJ whole genome shotgun (WGS) entry which is preliminary data.</text>
</comment>
<name>A0A4C1UGJ8_EUMVA</name>
<dbReference type="InterPro" id="IPR036691">
    <property type="entry name" value="Endo/exonu/phosph_ase_sf"/>
</dbReference>
<evidence type="ECO:0000313" key="2">
    <source>
        <dbReference type="Proteomes" id="UP000299102"/>
    </source>
</evidence>
<dbReference type="Proteomes" id="UP000299102">
    <property type="component" value="Unassembled WGS sequence"/>
</dbReference>
<dbReference type="SUPFAM" id="SSF56219">
    <property type="entry name" value="DNase I-like"/>
    <property type="match status" value="1"/>
</dbReference>
<sequence length="152" mass="17468">MCVDDKIDDVCELMKNRRLDSLCVNETKRKGSGGAIKYGSFYAYGPGVDQSPRESRGVGFMVSQRLSECVNRYECVSPRFLWLQFKMGVTQIFILVVYAPDISKSLEEREEFWADVKDILMKYNRNESLVILGDFNGWMVAQQDGYKKFGCL</sequence>
<organism evidence="1 2">
    <name type="scientific">Eumeta variegata</name>
    <name type="common">Bagworm moth</name>
    <name type="synonym">Eumeta japonica</name>
    <dbReference type="NCBI Taxonomy" id="151549"/>
    <lineage>
        <taxon>Eukaryota</taxon>
        <taxon>Metazoa</taxon>
        <taxon>Ecdysozoa</taxon>
        <taxon>Arthropoda</taxon>
        <taxon>Hexapoda</taxon>
        <taxon>Insecta</taxon>
        <taxon>Pterygota</taxon>
        <taxon>Neoptera</taxon>
        <taxon>Endopterygota</taxon>
        <taxon>Lepidoptera</taxon>
        <taxon>Glossata</taxon>
        <taxon>Ditrysia</taxon>
        <taxon>Tineoidea</taxon>
        <taxon>Psychidae</taxon>
        <taxon>Oiketicinae</taxon>
        <taxon>Eumeta</taxon>
    </lineage>
</organism>
<proteinExistence type="predicted"/>
<evidence type="ECO:0000313" key="1">
    <source>
        <dbReference type="EMBL" id="GBP25044.1"/>
    </source>
</evidence>
<dbReference type="OrthoDB" id="412793at2759"/>
<protein>
    <recommendedName>
        <fullName evidence="3">Craniofacial development protein 2</fullName>
    </recommendedName>
</protein>